<proteinExistence type="predicted"/>
<comment type="caution">
    <text evidence="3">The sequence shown here is derived from an EMBL/GenBank/DDBJ whole genome shotgun (WGS) entry which is preliminary data.</text>
</comment>
<dbReference type="Proteomes" id="UP000295217">
    <property type="component" value="Unassembled WGS sequence"/>
</dbReference>
<dbReference type="SUPFAM" id="SSF50998">
    <property type="entry name" value="Quinoprotein alcohol dehydrogenase-like"/>
    <property type="match status" value="1"/>
</dbReference>
<dbReference type="InterPro" id="IPR011044">
    <property type="entry name" value="Quino_amine_DH_bsu"/>
</dbReference>
<evidence type="ECO:0000313" key="3">
    <source>
        <dbReference type="EMBL" id="TDD68323.1"/>
    </source>
</evidence>
<feature type="chain" id="PRO_5020388614" description="PQQ-binding-like beta-propeller repeat protein" evidence="2">
    <location>
        <begin position="26"/>
        <end position="897"/>
    </location>
</feature>
<evidence type="ECO:0000313" key="4">
    <source>
        <dbReference type="Proteomes" id="UP000295217"/>
    </source>
</evidence>
<dbReference type="OrthoDB" id="57332at2"/>
<evidence type="ECO:0000256" key="2">
    <source>
        <dbReference type="SAM" id="SignalP"/>
    </source>
</evidence>
<dbReference type="InterPro" id="IPR011047">
    <property type="entry name" value="Quinoprotein_ADH-like_sf"/>
</dbReference>
<evidence type="ECO:0000256" key="1">
    <source>
        <dbReference type="SAM" id="MobiDB-lite"/>
    </source>
</evidence>
<keyword evidence="2" id="KW-0732">Signal</keyword>
<dbReference type="SUPFAM" id="SSF75011">
    <property type="entry name" value="3-carboxy-cis,cis-mucoante lactonizing enzyme"/>
    <property type="match status" value="1"/>
</dbReference>
<dbReference type="PANTHER" id="PTHR40274">
    <property type="entry name" value="VIRGINIAMYCIN B LYASE"/>
    <property type="match status" value="1"/>
</dbReference>
<dbReference type="EMBL" id="SMLB01000021">
    <property type="protein sequence ID" value="TDD68323.1"/>
    <property type="molecule type" value="Genomic_DNA"/>
</dbReference>
<dbReference type="InterPro" id="IPR015943">
    <property type="entry name" value="WD40/YVTN_repeat-like_dom_sf"/>
</dbReference>
<dbReference type="AlphaFoldDB" id="A0A4R5A851"/>
<feature type="signal peptide" evidence="2">
    <location>
        <begin position="1"/>
        <end position="25"/>
    </location>
</feature>
<gene>
    <name evidence="3" type="ORF">E1262_16075</name>
</gene>
<dbReference type="SUPFAM" id="SSF50969">
    <property type="entry name" value="YVTN repeat-like/Quinoprotein amine dehydrogenase"/>
    <property type="match status" value="1"/>
</dbReference>
<feature type="region of interest" description="Disordered" evidence="1">
    <location>
        <begin position="872"/>
        <end position="897"/>
    </location>
</feature>
<name>A0A4R5A851_9ACTN</name>
<evidence type="ECO:0008006" key="5">
    <source>
        <dbReference type="Google" id="ProtNLM"/>
    </source>
</evidence>
<dbReference type="InterPro" id="IPR051344">
    <property type="entry name" value="Vgb"/>
</dbReference>
<dbReference type="Gene3D" id="2.130.10.10">
    <property type="entry name" value="YVTN repeat-like/Quinoprotein amine dehydrogenase"/>
    <property type="match status" value="2"/>
</dbReference>
<sequence length="897" mass="93882">MMRRLITWLTAVLVAATTLTAAAQAADYPVFKDIGGMPLDAVTAPGSAVGTGPDGEPWLYLVSSGSPAVFSVVDARDGSRVHEFPLPGSSGSWAVDVTPNGDVYVGTYGEGRVYRYRPGAAAVEDLGVAVPGETFVWSVTHDENGVVYGGTGQSRANVFRYDPATGTTTNLGSLAPDADPLIVRGIAAGGGKVYAGTHATTSVVEIDPVTGERRDLGLPPGADPAAGVYDLDVRGRLLFARFSLSGSPAPLHVYDLDAGAWVQEIPDAHGLNVSPVAADGRTVYFVRDQTLHSYDLVDRTYAATSLTGVGDVRGFDFLDLGDAEWPGDTLVGLNHVGRYFVYSPATGRSELRTADAVAAPGPVRSIAEGPDGLLYVGTFLAGGMASYDPETGAKAQFAAEISQAEGMVTHDGALYVGTYPWGEILRYDPDQPAEPGVNPKPVLRLYEHHGQSRPFALASAGDHLAVGTVAKNGSPGGGLTLLNTRTGESWFEDVVPGQSVVALTYRDGILYGATSVFGGVGGPRPTQTDAVVFAYDIEQRRKLWEVAPIPGEGAIGEIAFDENGKLWSHTTVSVFRMDVETREVEARRNYEPYPWDTVAYAHVGSRLWYDPYVDKIYVVSQAKMFTIDPVTLDRARVFQPASYGFLHNNGNVFIARDLKYWEYTPSARPAAAASVAADAVPAGRPQTVTFTGLGPGEQLEVWLRPNARMLGTVRADATGTARLTFTVPLDRSGELTVEGRRLSTRGALWTSFQAAAPVCDVTVDGPYTGPLSVTSGITCVDDATVSGSIQVSPGAMLVVAGSTVSGPLRTDRAGGVVLTGATVSGPVTVTGSTGAVSITGSVLSGSVSLAGNTGGVRFAGNRVVGGLSCAGNDPAPVQDEPNEVTGPVRGQCAEGRS</sequence>
<keyword evidence="4" id="KW-1185">Reference proteome</keyword>
<organism evidence="3 4">
    <name type="scientific">Jiangella aurantiaca</name>
    <dbReference type="NCBI Taxonomy" id="2530373"/>
    <lineage>
        <taxon>Bacteria</taxon>
        <taxon>Bacillati</taxon>
        <taxon>Actinomycetota</taxon>
        <taxon>Actinomycetes</taxon>
        <taxon>Jiangellales</taxon>
        <taxon>Jiangellaceae</taxon>
        <taxon>Jiangella</taxon>
    </lineage>
</organism>
<accession>A0A4R5A851</accession>
<dbReference type="PANTHER" id="PTHR40274:SF3">
    <property type="entry name" value="VIRGINIAMYCIN B LYASE"/>
    <property type="match status" value="1"/>
</dbReference>
<reference evidence="3 4" key="1">
    <citation type="submission" date="2019-02" db="EMBL/GenBank/DDBJ databases">
        <title>Draft genome sequences of novel Actinobacteria.</title>
        <authorList>
            <person name="Sahin N."/>
            <person name="Ay H."/>
            <person name="Saygin H."/>
        </authorList>
    </citation>
    <scope>NUCLEOTIDE SEQUENCE [LARGE SCALE GENOMIC DNA]</scope>
    <source>
        <strain evidence="3 4">8K307</strain>
    </source>
</reference>
<protein>
    <recommendedName>
        <fullName evidence="5">PQQ-binding-like beta-propeller repeat protein</fullName>
    </recommendedName>
</protein>